<dbReference type="AlphaFoldDB" id="A0A850WZ73"/>
<dbReference type="OrthoDB" id="291007at2759"/>
<dbReference type="SUPFAM" id="SSF49599">
    <property type="entry name" value="TRAF domain-like"/>
    <property type="match status" value="1"/>
</dbReference>
<evidence type="ECO:0000259" key="1">
    <source>
        <dbReference type="Pfam" id="PF22486"/>
    </source>
</evidence>
<proteinExistence type="predicted"/>
<feature type="non-terminal residue" evidence="2">
    <location>
        <position position="99"/>
    </location>
</feature>
<dbReference type="EMBL" id="WAAB01010598">
    <property type="protein sequence ID" value="NWH74612.1"/>
    <property type="molecule type" value="Genomic_DNA"/>
</dbReference>
<comment type="caution">
    <text evidence="2">The sequence shown here is derived from an EMBL/GenBank/DDBJ whole genome shotgun (WGS) entry which is preliminary data.</text>
</comment>
<dbReference type="InterPro" id="IPR002083">
    <property type="entry name" value="MATH/TRAF_dom"/>
</dbReference>
<feature type="non-terminal residue" evidence="2">
    <location>
        <position position="1"/>
    </location>
</feature>
<sequence>EGYAFALQLYPHGRNSSPYMDYMGVTFHLCSSLNDGVLEWPAGHRQVVLSVLDQDPDVTHRMSLSLSFTTDPDQLVSGGNDTLQWDKPSVAGSFSSFCN</sequence>
<keyword evidence="3" id="KW-1185">Reference proteome</keyword>
<gene>
    <name evidence="2" type="primary">Mep1a_1</name>
    <name evidence="2" type="ORF">PIACAY_R14795</name>
</gene>
<dbReference type="Pfam" id="PF22486">
    <property type="entry name" value="MATH_2"/>
    <property type="match status" value="1"/>
</dbReference>
<reference evidence="2" key="1">
    <citation type="submission" date="2019-09" db="EMBL/GenBank/DDBJ databases">
        <title>Bird 10,000 Genomes (B10K) Project - Family phase.</title>
        <authorList>
            <person name="Zhang G."/>
        </authorList>
    </citation>
    <scope>NUCLEOTIDE SEQUENCE</scope>
    <source>
        <strain evidence="2">B10K-DU-008-47</strain>
        <tissue evidence="2">Mixed tissue sample</tissue>
    </source>
</reference>
<feature type="domain" description="MATH" evidence="1">
    <location>
        <begin position="2"/>
        <end position="74"/>
    </location>
</feature>
<organism evidence="2 3">
    <name type="scientific">Piaya cayana</name>
    <name type="common">Common squirrel cuckoo</name>
    <dbReference type="NCBI Taxonomy" id="33601"/>
    <lineage>
        <taxon>Eukaryota</taxon>
        <taxon>Metazoa</taxon>
        <taxon>Chordata</taxon>
        <taxon>Craniata</taxon>
        <taxon>Vertebrata</taxon>
        <taxon>Euteleostomi</taxon>
        <taxon>Archelosauria</taxon>
        <taxon>Archosauria</taxon>
        <taxon>Dinosauria</taxon>
        <taxon>Saurischia</taxon>
        <taxon>Theropoda</taxon>
        <taxon>Coelurosauria</taxon>
        <taxon>Aves</taxon>
        <taxon>Neognathae</taxon>
        <taxon>Neoaves</taxon>
        <taxon>Otidimorphae</taxon>
        <taxon>Cuculiformes</taxon>
        <taxon>Coccyzidae</taxon>
        <taxon>Piaya</taxon>
    </lineage>
</organism>
<protein>
    <submittedName>
        <fullName evidence="2">MEP1A protein</fullName>
    </submittedName>
</protein>
<evidence type="ECO:0000313" key="3">
    <source>
        <dbReference type="Proteomes" id="UP000653271"/>
    </source>
</evidence>
<dbReference type="Proteomes" id="UP000653271">
    <property type="component" value="Unassembled WGS sequence"/>
</dbReference>
<accession>A0A850WZ73</accession>
<dbReference type="Gene3D" id="2.60.210.10">
    <property type="entry name" value="Apoptosis, Tumor Necrosis Factor Receptor Associated Protein 2, Chain A"/>
    <property type="match status" value="1"/>
</dbReference>
<dbReference type="InterPro" id="IPR008974">
    <property type="entry name" value="TRAF-like"/>
</dbReference>
<name>A0A850WZ73_PIACA</name>
<evidence type="ECO:0000313" key="2">
    <source>
        <dbReference type="EMBL" id="NWH74612.1"/>
    </source>
</evidence>